<feature type="domain" description="AMP-dependent synthetase/ligase" evidence="3">
    <location>
        <begin position="98"/>
        <end position="288"/>
    </location>
</feature>
<dbReference type="Gene3D" id="3.40.50.150">
    <property type="entry name" value="Vaccinia Virus protein VP39"/>
    <property type="match status" value="1"/>
</dbReference>
<dbReference type="Pfam" id="PF00501">
    <property type="entry name" value="AMP-binding"/>
    <property type="match status" value="1"/>
</dbReference>
<comment type="similarity">
    <text evidence="1">Belongs to the ATP-dependent AMP-binding enzyme family.</text>
</comment>
<accession>A0A7W9DRB0</accession>
<dbReference type="Proteomes" id="UP000588112">
    <property type="component" value="Unassembled WGS sequence"/>
</dbReference>
<dbReference type="Gene3D" id="3.40.50.12780">
    <property type="entry name" value="N-terminal domain of ligase-like"/>
    <property type="match status" value="1"/>
</dbReference>
<dbReference type="InterPro" id="IPR025110">
    <property type="entry name" value="AMP-bd_C"/>
</dbReference>
<dbReference type="InterPro" id="IPR042099">
    <property type="entry name" value="ANL_N_sf"/>
</dbReference>
<dbReference type="Gene3D" id="3.40.50.980">
    <property type="match status" value="1"/>
</dbReference>
<dbReference type="EMBL" id="JACHBR010000001">
    <property type="protein sequence ID" value="MBB5628447.1"/>
    <property type="molecule type" value="Genomic_DNA"/>
</dbReference>
<evidence type="ECO:0000259" key="3">
    <source>
        <dbReference type="Pfam" id="PF00501"/>
    </source>
</evidence>
<evidence type="ECO:0000256" key="2">
    <source>
        <dbReference type="ARBA" id="ARBA00022598"/>
    </source>
</evidence>
<evidence type="ECO:0000256" key="1">
    <source>
        <dbReference type="ARBA" id="ARBA00006432"/>
    </source>
</evidence>
<dbReference type="GO" id="GO:0006631">
    <property type="term" value="P:fatty acid metabolic process"/>
    <property type="evidence" value="ECO:0007669"/>
    <property type="project" value="TreeGrafter"/>
</dbReference>
<evidence type="ECO:0000313" key="6">
    <source>
        <dbReference type="Proteomes" id="UP000588112"/>
    </source>
</evidence>
<gene>
    <name evidence="5" type="ORF">BJ981_004146</name>
</gene>
<dbReference type="GO" id="GO:0031956">
    <property type="term" value="F:medium-chain fatty acid-CoA ligase activity"/>
    <property type="evidence" value="ECO:0007669"/>
    <property type="project" value="TreeGrafter"/>
</dbReference>
<feature type="domain" description="AMP-binding enzyme C-terminal" evidence="4">
    <location>
        <begin position="334"/>
        <end position="408"/>
    </location>
</feature>
<dbReference type="InterPro" id="IPR000873">
    <property type="entry name" value="AMP-dep_synth/lig_dom"/>
</dbReference>
<organism evidence="5 6">
    <name type="scientific">Sphaerisporangium krabiense</name>
    <dbReference type="NCBI Taxonomy" id="763782"/>
    <lineage>
        <taxon>Bacteria</taxon>
        <taxon>Bacillati</taxon>
        <taxon>Actinomycetota</taxon>
        <taxon>Actinomycetes</taxon>
        <taxon>Streptosporangiales</taxon>
        <taxon>Streptosporangiaceae</taxon>
        <taxon>Sphaerisporangium</taxon>
    </lineage>
</organism>
<dbReference type="PANTHER" id="PTHR43201:SF5">
    <property type="entry name" value="MEDIUM-CHAIN ACYL-COA LIGASE ACSF2, MITOCHONDRIAL"/>
    <property type="match status" value="1"/>
</dbReference>
<dbReference type="InterPro" id="IPR036388">
    <property type="entry name" value="WH-like_DNA-bd_sf"/>
</dbReference>
<name>A0A7W9DRB0_9ACTN</name>
<dbReference type="SUPFAM" id="SSF56801">
    <property type="entry name" value="Acetyl-CoA synthetase-like"/>
    <property type="match status" value="1"/>
</dbReference>
<keyword evidence="2 5" id="KW-0436">Ligase</keyword>
<dbReference type="SUPFAM" id="SSF53335">
    <property type="entry name" value="S-adenosyl-L-methionine-dependent methyltransferases"/>
    <property type="match status" value="1"/>
</dbReference>
<dbReference type="InterPro" id="IPR045851">
    <property type="entry name" value="AMP-bd_C_sf"/>
</dbReference>
<proteinExistence type="inferred from homology"/>
<dbReference type="Gene3D" id="3.30.300.30">
    <property type="match status" value="1"/>
</dbReference>
<dbReference type="Pfam" id="PF13193">
    <property type="entry name" value="AMP-binding_C"/>
    <property type="match status" value="1"/>
</dbReference>
<keyword evidence="6" id="KW-1185">Reference proteome</keyword>
<protein>
    <submittedName>
        <fullName evidence="5">Acyl-CoA synthetase (AMP-forming)/AMP-acid ligase II</fullName>
    </submittedName>
</protein>
<dbReference type="Gene3D" id="1.10.10.10">
    <property type="entry name" value="Winged helix-like DNA-binding domain superfamily/Winged helix DNA-binding domain"/>
    <property type="match status" value="1"/>
</dbReference>
<dbReference type="CDD" id="cd04433">
    <property type="entry name" value="AFD_class_I"/>
    <property type="match status" value="1"/>
</dbReference>
<evidence type="ECO:0000313" key="5">
    <source>
        <dbReference type="EMBL" id="MBB5628447.1"/>
    </source>
</evidence>
<dbReference type="InterPro" id="IPR029063">
    <property type="entry name" value="SAM-dependent_MTases_sf"/>
</dbReference>
<dbReference type="AlphaFoldDB" id="A0A7W9DRB0"/>
<dbReference type="RefSeq" id="WP_184612964.1">
    <property type="nucleotide sequence ID" value="NZ_BOOS01000070.1"/>
</dbReference>
<comment type="caution">
    <text evidence="5">The sequence shown here is derived from an EMBL/GenBank/DDBJ whole genome shotgun (WGS) entry which is preliminary data.</text>
</comment>
<reference evidence="5 6" key="1">
    <citation type="submission" date="2020-08" db="EMBL/GenBank/DDBJ databases">
        <title>Sequencing the genomes of 1000 actinobacteria strains.</title>
        <authorList>
            <person name="Klenk H.-P."/>
        </authorList>
    </citation>
    <scope>NUCLEOTIDE SEQUENCE [LARGE SCALE GENOMIC DNA]</scope>
    <source>
        <strain evidence="5 6">DSM 45790</strain>
    </source>
</reference>
<dbReference type="PANTHER" id="PTHR43201">
    <property type="entry name" value="ACYL-COA SYNTHETASE"/>
    <property type="match status" value="1"/>
</dbReference>
<sequence>MTGLAGLVRSGDPDRRVVNGLTAAQVDKEVRRRADELRALRVAGPVALRAPNGADWLVEFLALLEAGANPLLVSEDAPDQELARLLGLARDGDRPERAVLVPTSGSTGLPALVTRTEASLLREGERYRTTLALHGRDRVLLPLPLCHAYALAWATAALVAGAELRAVPPAALTAIEDELAQGATIIALVPTLARLLATRRLRRGGEIPPPPRMAMVGAGPVDQRLEDSFRAAFGCGTSRNYGSTETGTLFAGLADLPSLCVGRPLDGVAYRIVDERGRPCPDGRPGVLEVNLDDAGVWHSTRDLAVRDAEGRVFMLGRQSSAIRRGARWVAPLEVENVLREHPTVRDVHVYARAGRFEGEDAIVAEVEAAADLAEGELLAFARERLAPHKVPTEIVRTARLDRTMTGKVRARPRYRLAGPDVVAAAVRGYKAAELLFALRDLDVLDRLDGRTGTDEIAARLGLSAAELDWALAVAARLGLVTTAQDSPQDPIAQRAVPTAAPRLEQGASATYLDLEAALSRGWTARETIADTLRHGRRRLDARTPADEIVHAYQAAMNGPETAGRTRLGRRLAAVPPGARVLEVSAGPGRYLAEILAADPTASGELLRLGRFSGPPAPGIATTENPPAGAYDLCVVANGVHGPAPGDDLAWLLARLRPGGRLLVDDVFLPPEGSGAELGIDWLTHGGWSWPAVTDLTAGLAAAGGVVVRDARIGASPCHLVLATEGS</sequence>
<evidence type="ECO:0000259" key="4">
    <source>
        <dbReference type="Pfam" id="PF13193"/>
    </source>
</evidence>